<accession>A0A7R9D821</accession>
<dbReference type="AlphaFoldDB" id="A0A7R9D821"/>
<dbReference type="EMBL" id="OD004349">
    <property type="protein sequence ID" value="CAD7409793.1"/>
    <property type="molecule type" value="Genomic_DNA"/>
</dbReference>
<evidence type="ECO:0000313" key="1">
    <source>
        <dbReference type="EMBL" id="CAD7409793.1"/>
    </source>
</evidence>
<proteinExistence type="predicted"/>
<name>A0A7R9D821_TIMPO</name>
<organism evidence="1">
    <name type="scientific">Timema poppense</name>
    <name type="common">Walking stick</name>
    <dbReference type="NCBI Taxonomy" id="170557"/>
    <lineage>
        <taxon>Eukaryota</taxon>
        <taxon>Metazoa</taxon>
        <taxon>Ecdysozoa</taxon>
        <taxon>Arthropoda</taxon>
        <taxon>Hexapoda</taxon>
        <taxon>Insecta</taxon>
        <taxon>Pterygota</taxon>
        <taxon>Neoptera</taxon>
        <taxon>Polyneoptera</taxon>
        <taxon>Phasmatodea</taxon>
        <taxon>Timematodea</taxon>
        <taxon>Timematoidea</taxon>
        <taxon>Timematidae</taxon>
        <taxon>Timema</taxon>
    </lineage>
</organism>
<gene>
    <name evidence="1" type="ORF">TPSB3V08_LOCUS7024</name>
</gene>
<reference evidence="1" key="1">
    <citation type="submission" date="2020-11" db="EMBL/GenBank/DDBJ databases">
        <authorList>
            <person name="Tran Van P."/>
        </authorList>
    </citation>
    <scope>NUCLEOTIDE SEQUENCE</scope>
</reference>
<protein>
    <submittedName>
        <fullName evidence="1">Uncharacterized protein</fullName>
    </submittedName>
</protein>
<sequence length="137" mass="15396">MLEEPPSKHRVIGDIHGYSDGASGINNGLRVCFKASLTSSCVYFLYSHLPFQNNEIAIYWLRKLAILDYSTINDRRQTIVMDLGNGNVYSKEERWSEDEENITTSSTQITILVGKGSSIRTPVPLPGEKTQMITRSI</sequence>